<protein>
    <submittedName>
        <fullName evidence="2">Uncharacterized protein</fullName>
    </submittedName>
</protein>
<feature type="compositionally biased region" description="Basic residues" evidence="1">
    <location>
        <begin position="1"/>
        <end position="10"/>
    </location>
</feature>
<feature type="compositionally biased region" description="Polar residues" evidence="1">
    <location>
        <begin position="11"/>
        <end position="24"/>
    </location>
</feature>
<dbReference type="Proteomes" id="UP000813462">
    <property type="component" value="Unassembled WGS sequence"/>
</dbReference>
<proteinExistence type="predicted"/>
<evidence type="ECO:0000256" key="1">
    <source>
        <dbReference type="SAM" id="MobiDB-lite"/>
    </source>
</evidence>
<dbReference type="AlphaFoldDB" id="A0A978UG17"/>
<feature type="region of interest" description="Disordered" evidence="1">
    <location>
        <begin position="1"/>
        <end position="24"/>
    </location>
</feature>
<sequence>MNHISPRLHRTSGQGDGTSWSAKSSVLLSKEPSLKLSASVTGRKWAFTSGDHVLTPKVPVTKIDIKAV</sequence>
<evidence type="ECO:0000313" key="2">
    <source>
        <dbReference type="EMBL" id="KAH7513748.1"/>
    </source>
</evidence>
<comment type="caution">
    <text evidence="2">The sequence shown here is derived from an EMBL/GenBank/DDBJ whole genome shotgun (WGS) entry which is preliminary data.</text>
</comment>
<accession>A0A978UG17</accession>
<name>A0A978UG17_ZIZJJ</name>
<evidence type="ECO:0000313" key="3">
    <source>
        <dbReference type="Proteomes" id="UP000813462"/>
    </source>
</evidence>
<organism evidence="2 3">
    <name type="scientific">Ziziphus jujuba var. spinosa</name>
    <dbReference type="NCBI Taxonomy" id="714518"/>
    <lineage>
        <taxon>Eukaryota</taxon>
        <taxon>Viridiplantae</taxon>
        <taxon>Streptophyta</taxon>
        <taxon>Embryophyta</taxon>
        <taxon>Tracheophyta</taxon>
        <taxon>Spermatophyta</taxon>
        <taxon>Magnoliopsida</taxon>
        <taxon>eudicotyledons</taxon>
        <taxon>Gunneridae</taxon>
        <taxon>Pentapetalae</taxon>
        <taxon>rosids</taxon>
        <taxon>fabids</taxon>
        <taxon>Rosales</taxon>
        <taxon>Rhamnaceae</taxon>
        <taxon>Paliureae</taxon>
        <taxon>Ziziphus</taxon>
    </lineage>
</organism>
<gene>
    <name evidence="2" type="ORF">FEM48_Zijuj11G0014300</name>
</gene>
<dbReference type="EMBL" id="JAEACU010000011">
    <property type="protein sequence ID" value="KAH7513748.1"/>
    <property type="molecule type" value="Genomic_DNA"/>
</dbReference>
<reference evidence="2" key="1">
    <citation type="journal article" date="2021" name="Front. Plant Sci.">
        <title>Chromosome-Scale Genome Assembly for Chinese Sour Jujube and Insights Into Its Genome Evolution and Domestication Signature.</title>
        <authorList>
            <person name="Shen L.-Y."/>
            <person name="Luo H."/>
            <person name="Wang X.-L."/>
            <person name="Wang X.-M."/>
            <person name="Qiu X.-J."/>
            <person name="Liu H."/>
            <person name="Zhou S.-S."/>
            <person name="Jia K.-H."/>
            <person name="Nie S."/>
            <person name="Bao Y.-T."/>
            <person name="Zhang R.-G."/>
            <person name="Yun Q.-Z."/>
            <person name="Chai Y.-H."/>
            <person name="Lu J.-Y."/>
            <person name="Li Y."/>
            <person name="Zhao S.-W."/>
            <person name="Mao J.-F."/>
            <person name="Jia S.-G."/>
            <person name="Mao Y.-M."/>
        </authorList>
    </citation>
    <scope>NUCLEOTIDE SEQUENCE</scope>
    <source>
        <strain evidence="2">AT0</strain>
        <tissue evidence="2">Leaf</tissue>
    </source>
</reference>